<keyword evidence="1" id="KW-1133">Transmembrane helix</keyword>
<comment type="caution">
    <text evidence="4">The sequence shown here is derived from an EMBL/GenBank/DDBJ whole genome shotgun (WGS) entry which is preliminary data.</text>
</comment>
<keyword evidence="1" id="KW-0472">Membrane</keyword>
<feature type="chain" id="PRO_5042467542" evidence="2">
    <location>
        <begin position="25"/>
        <end position="273"/>
    </location>
</feature>
<feature type="transmembrane region" description="Helical" evidence="1">
    <location>
        <begin position="247"/>
        <end position="267"/>
    </location>
</feature>
<organism evidence="4 5">
    <name type="scientific">Alkalihalophilus pseudofirmus</name>
    <name type="common">Bacillus pseudofirmus</name>
    <dbReference type="NCBI Taxonomy" id="79885"/>
    <lineage>
        <taxon>Bacteria</taxon>
        <taxon>Bacillati</taxon>
        <taxon>Bacillota</taxon>
        <taxon>Bacilli</taxon>
        <taxon>Bacillales</taxon>
        <taxon>Bacillaceae</taxon>
        <taxon>Alkalihalophilus</taxon>
    </lineage>
</organism>
<dbReference type="InterPro" id="IPR025510">
    <property type="entry name" value="DUF4397"/>
</dbReference>
<protein>
    <submittedName>
        <fullName evidence="4">DUF4397 domain-containing protein</fullName>
    </submittedName>
</protein>
<sequence length="273" mass="28416">MLKKAFILSLVGALTLSFGGAGLAADHGDDEAKVRVVHASPDAPAVDVVLNGEVVVDGADFKAATDYLHVPSGDHEVEIFAAGTVEEEEPVLSATLSVEGGEAYTVAAVNTVENLELSVINDEQMTTAGQTKVRVGHFSPDAPNVDVAVAGGDVLFEDAPFKAVTDYLETAPATLDLEIRVAGTEDVVLELPATELQADMLYSVFAVGFADGEPGLDVIVLSDMSHEAMPAEMPATGMGGAQNNTSFMPILFAGALALGAAVFFLNIRRRQEA</sequence>
<feature type="signal peptide" evidence="2">
    <location>
        <begin position="1"/>
        <end position="24"/>
    </location>
</feature>
<evidence type="ECO:0000256" key="1">
    <source>
        <dbReference type="SAM" id="Phobius"/>
    </source>
</evidence>
<dbReference type="Proteomes" id="UP001285636">
    <property type="component" value="Unassembled WGS sequence"/>
</dbReference>
<evidence type="ECO:0000256" key="2">
    <source>
        <dbReference type="SAM" id="SignalP"/>
    </source>
</evidence>
<accession>A0AAJ2NNN2</accession>
<name>A0AAJ2NNN2_ALKPS</name>
<keyword evidence="2" id="KW-0732">Signal</keyword>
<dbReference type="AlphaFoldDB" id="A0AAJ2NNN2"/>
<reference evidence="4" key="1">
    <citation type="submission" date="2023-10" db="EMBL/GenBank/DDBJ databases">
        <title>Screening of Alkalihalophilus pseudofirmusBZ-TG-HK211 and Its Alleviation of Salt Stress on Rapeseed Growth.</title>
        <authorList>
            <person name="Zhao B."/>
            <person name="Guo T."/>
        </authorList>
    </citation>
    <scope>NUCLEOTIDE SEQUENCE</scope>
    <source>
        <strain evidence="4">BZ-TG-HK211</strain>
    </source>
</reference>
<dbReference type="RefSeq" id="WP_323466739.1">
    <property type="nucleotide sequence ID" value="NZ_CP144224.1"/>
</dbReference>
<evidence type="ECO:0000313" key="4">
    <source>
        <dbReference type="EMBL" id="MDV2885611.1"/>
    </source>
</evidence>
<evidence type="ECO:0000259" key="3">
    <source>
        <dbReference type="Pfam" id="PF14344"/>
    </source>
</evidence>
<dbReference type="EMBL" id="JAWJAY010000002">
    <property type="protein sequence ID" value="MDV2885611.1"/>
    <property type="molecule type" value="Genomic_DNA"/>
</dbReference>
<evidence type="ECO:0000313" key="5">
    <source>
        <dbReference type="Proteomes" id="UP001285636"/>
    </source>
</evidence>
<proteinExistence type="predicted"/>
<gene>
    <name evidence="4" type="ORF">RYX45_10520</name>
</gene>
<dbReference type="Pfam" id="PF14344">
    <property type="entry name" value="DUF4397"/>
    <property type="match status" value="1"/>
</dbReference>
<keyword evidence="1" id="KW-0812">Transmembrane</keyword>
<feature type="domain" description="DUF4397" evidence="3">
    <location>
        <begin position="32"/>
        <end position="148"/>
    </location>
</feature>